<dbReference type="SUPFAM" id="SSF50405">
    <property type="entry name" value="Actin-crosslinking proteins"/>
    <property type="match status" value="1"/>
</dbReference>
<dbReference type="GO" id="GO:0051015">
    <property type="term" value="F:actin filament binding"/>
    <property type="evidence" value="ECO:0007669"/>
    <property type="project" value="InterPro"/>
</dbReference>
<sequence>MCLVFTRIFLMDTFSFKWLLLSFICLSWESSVHGVYGGKVRGVNLEEGGDSGAVTVNRENASGWETFRLWRLSQSEYQLRAFKGQFLSIAGQGASVTTKSGSPSWRETFTIERSSNDRVRIKHSSGRYLQASSENEIKADYVGTPGFDDDNAAIFVMTFDGGPLKGEYQLCNGHGPQKAKQVLTVLKIELLNEPHSPEVPLDKLLKFYNDGYDIVRKHSSTAYVIMSQVIGPGDPADIYKANTGRSKVVLDMHYYNLYDNSFENMSTQENIDFLYRNRKSQMDSLNATDGPLLFIGEWVNEFGRGGSTEDYRNFGRAQLDVYGSASFGWAYWSFKNVNNHWSFKWNINQNYLQL</sequence>
<dbReference type="Gene3D" id="3.20.20.80">
    <property type="entry name" value="Glycosidases"/>
    <property type="match status" value="1"/>
</dbReference>
<feature type="domain" description="Glycoside hydrolase family 5" evidence="6">
    <location>
        <begin position="185"/>
        <end position="336"/>
    </location>
</feature>
<proteinExistence type="inferred from homology"/>
<dbReference type="SUPFAM" id="SSF51445">
    <property type="entry name" value="(Trans)glycosidases"/>
    <property type="match status" value="1"/>
</dbReference>
<dbReference type="Proteomes" id="UP000316621">
    <property type="component" value="Chromosome 6"/>
</dbReference>
<keyword evidence="5" id="KW-0732">Signal</keyword>
<dbReference type="GO" id="GO:0015629">
    <property type="term" value="C:actin cytoskeleton"/>
    <property type="evidence" value="ECO:0007669"/>
    <property type="project" value="TreeGrafter"/>
</dbReference>
<dbReference type="PANTHER" id="PTHR10551">
    <property type="entry name" value="FASCIN"/>
    <property type="match status" value="1"/>
</dbReference>
<dbReference type="Pfam" id="PF25490">
    <property type="entry name" value="DUF7910"/>
    <property type="match status" value="1"/>
</dbReference>
<dbReference type="InterPro" id="IPR001547">
    <property type="entry name" value="Glyco_hydro_5"/>
</dbReference>
<evidence type="ECO:0000256" key="5">
    <source>
        <dbReference type="SAM" id="SignalP"/>
    </source>
</evidence>
<keyword evidence="9" id="KW-1185">Reference proteome</keyword>
<dbReference type="InterPro" id="IPR008999">
    <property type="entry name" value="Actin-crosslinking"/>
</dbReference>
<dbReference type="GO" id="GO:0000272">
    <property type="term" value="P:polysaccharide catabolic process"/>
    <property type="evidence" value="ECO:0007669"/>
    <property type="project" value="InterPro"/>
</dbReference>
<feature type="domain" description="DUF7910" evidence="7">
    <location>
        <begin position="46"/>
        <end position="158"/>
    </location>
</feature>
<evidence type="ECO:0000313" key="9">
    <source>
        <dbReference type="Proteomes" id="UP000316621"/>
    </source>
</evidence>
<dbReference type="Pfam" id="PF00150">
    <property type="entry name" value="Cellulase"/>
    <property type="match status" value="1"/>
</dbReference>
<dbReference type="AlphaFoldDB" id="A0A4Y7JUY7"/>
<dbReference type="GO" id="GO:0007163">
    <property type="term" value="P:establishment or maintenance of cell polarity"/>
    <property type="evidence" value="ECO:0007669"/>
    <property type="project" value="TreeGrafter"/>
</dbReference>
<dbReference type="GO" id="GO:0005737">
    <property type="term" value="C:cytoplasm"/>
    <property type="evidence" value="ECO:0007669"/>
    <property type="project" value="TreeGrafter"/>
</dbReference>
<dbReference type="Gene3D" id="2.80.10.50">
    <property type="match status" value="1"/>
</dbReference>
<keyword evidence="2 4" id="KW-0378">Hydrolase</keyword>
<dbReference type="EMBL" id="CM010720">
    <property type="protein sequence ID" value="RZC64386.1"/>
    <property type="molecule type" value="Genomic_DNA"/>
</dbReference>
<feature type="chain" id="PRO_5021481671" evidence="5">
    <location>
        <begin position="35"/>
        <end position="354"/>
    </location>
</feature>
<evidence type="ECO:0000256" key="3">
    <source>
        <dbReference type="ARBA" id="ARBA00023295"/>
    </source>
</evidence>
<dbReference type="InterPro" id="IPR017853">
    <property type="entry name" value="GH"/>
</dbReference>
<evidence type="ECO:0000259" key="7">
    <source>
        <dbReference type="Pfam" id="PF25490"/>
    </source>
</evidence>
<dbReference type="Gramene" id="RZC64386">
    <property type="protein sequence ID" value="RZC64386"/>
    <property type="gene ID" value="C5167_008101"/>
</dbReference>
<dbReference type="STRING" id="3469.A0A4Y7JUY7"/>
<feature type="signal peptide" evidence="5">
    <location>
        <begin position="1"/>
        <end position="34"/>
    </location>
</feature>
<dbReference type="GO" id="GO:0051017">
    <property type="term" value="P:actin filament bundle assembly"/>
    <property type="evidence" value="ECO:0007669"/>
    <property type="project" value="TreeGrafter"/>
</dbReference>
<reference evidence="8 9" key="1">
    <citation type="journal article" date="2018" name="Science">
        <title>The opium poppy genome and morphinan production.</title>
        <authorList>
            <person name="Guo L."/>
            <person name="Winzer T."/>
            <person name="Yang X."/>
            <person name="Li Y."/>
            <person name="Ning Z."/>
            <person name="He Z."/>
            <person name="Teodor R."/>
            <person name="Lu Y."/>
            <person name="Bowser T.A."/>
            <person name="Graham I.A."/>
            <person name="Ye K."/>
        </authorList>
    </citation>
    <scope>NUCLEOTIDE SEQUENCE [LARGE SCALE GENOMIC DNA]</scope>
    <source>
        <strain evidence="9">cv. HN1</strain>
        <tissue evidence="8">Leaves</tissue>
    </source>
</reference>
<keyword evidence="3 4" id="KW-0326">Glycosidase</keyword>
<organism evidence="8 9">
    <name type="scientific">Papaver somniferum</name>
    <name type="common">Opium poppy</name>
    <dbReference type="NCBI Taxonomy" id="3469"/>
    <lineage>
        <taxon>Eukaryota</taxon>
        <taxon>Viridiplantae</taxon>
        <taxon>Streptophyta</taxon>
        <taxon>Embryophyta</taxon>
        <taxon>Tracheophyta</taxon>
        <taxon>Spermatophyta</taxon>
        <taxon>Magnoliopsida</taxon>
        <taxon>Ranunculales</taxon>
        <taxon>Papaveraceae</taxon>
        <taxon>Papaveroideae</taxon>
        <taxon>Papaver</taxon>
    </lineage>
</organism>
<protein>
    <submittedName>
        <fullName evidence="8">Uncharacterized protein</fullName>
    </submittedName>
</protein>
<evidence type="ECO:0000256" key="2">
    <source>
        <dbReference type="ARBA" id="ARBA00022801"/>
    </source>
</evidence>
<dbReference type="InterPro" id="IPR057232">
    <property type="entry name" value="DUF7910"/>
</dbReference>
<dbReference type="PANTHER" id="PTHR10551:SF9">
    <property type="entry name" value="FASCIN-2"/>
    <property type="match status" value="1"/>
</dbReference>
<dbReference type="GO" id="GO:0004553">
    <property type="term" value="F:hydrolase activity, hydrolyzing O-glycosyl compounds"/>
    <property type="evidence" value="ECO:0007669"/>
    <property type="project" value="InterPro"/>
</dbReference>
<evidence type="ECO:0000256" key="4">
    <source>
        <dbReference type="RuleBase" id="RU361153"/>
    </source>
</evidence>
<evidence type="ECO:0000259" key="6">
    <source>
        <dbReference type="Pfam" id="PF00150"/>
    </source>
</evidence>
<gene>
    <name evidence="8" type="ORF">C5167_008101</name>
</gene>
<dbReference type="InterPro" id="IPR010431">
    <property type="entry name" value="Fascin"/>
</dbReference>
<accession>A0A4Y7JUY7</accession>
<dbReference type="GO" id="GO:0016477">
    <property type="term" value="P:cell migration"/>
    <property type="evidence" value="ECO:0007669"/>
    <property type="project" value="TreeGrafter"/>
</dbReference>
<evidence type="ECO:0000256" key="1">
    <source>
        <dbReference type="ARBA" id="ARBA00005641"/>
    </source>
</evidence>
<name>A0A4Y7JUY7_PAPSO</name>
<dbReference type="CDD" id="cd00257">
    <property type="entry name" value="beta-trefoil_FSCN-like"/>
    <property type="match status" value="1"/>
</dbReference>
<comment type="similarity">
    <text evidence="1 4">Belongs to the glycosyl hydrolase 5 (cellulase A) family.</text>
</comment>
<evidence type="ECO:0000313" key="8">
    <source>
        <dbReference type="EMBL" id="RZC64386.1"/>
    </source>
</evidence>